<keyword evidence="1" id="KW-1133">Transmembrane helix</keyword>
<gene>
    <name evidence="3" type="ORF">E1283_07070</name>
</gene>
<evidence type="ECO:0000313" key="4">
    <source>
        <dbReference type="Proteomes" id="UP000295345"/>
    </source>
</evidence>
<feature type="transmembrane region" description="Helical" evidence="1">
    <location>
        <begin position="48"/>
        <end position="67"/>
    </location>
</feature>
<dbReference type="Pfam" id="PF14018">
    <property type="entry name" value="DUF4234"/>
    <property type="match status" value="1"/>
</dbReference>
<protein>
    <submittedName>
        <fullName evidence="3">DUF4234 domain-containing protein</fullName>
    </submittedName>
</protein>
<name>A0A4R4TIV5_9ACTN</name>
<dbReference type="InterPro" id="IPR025328">
    <property type="entry name" value="DUF4234"/>
</dbReference>
<keyword evidence="1" id="KW-0472">Membrane</keyword>
<feature type="transmembrane region" description="Helical" evidence="1">
    <location>
        <begin position="87"/>
        <end position="105"/>
    </location>
</feature>
<keyword evidence="4" id="KW-1185">Reference proteome</keyword>
<evidence type="ECO:0000259" key="2">
    <source>
        <dbReference type="Pfam" id="PF14018"/>
    </source>
</evidence>
<accession>A0A4R4TIV5</accession>
<dbReference type="AlphaFoldDB" id="A0A4R4TIV5"/>
<feature type="domain" description="DUF4234" evidence="2">
    <location>
        <begin position="5"/>
        <end position="73"/>
    </location>
</feature>
<keyword evidence="1" id="KW-0812">Transmembrane</keyword>
<dbReference type="OrthoDB" id="4945834at2"/>
<reference evidence="3 4" key="1">
    <citation type="submission" date="2019-03" db="EMBL/GenBank/DDBJ databases">
        <title>Draft genome sequences of novel Actinobacteria.</title>
        <authorList>
            <person name="Sahin N."/>
            <person name="Ay H."/>
            <person name="Saygin H."/>
        </authorList>
    </citation>
    <scope>NUCLEOTIDE SEQUENCE [LARGE SCALE GENOMIC DNA]</scope>
    <source>
        <strain evidence="3 4">DSM 41900</strain>
    </source>
</reference>
<proteinExistence type="predicted"/>
<dbReference type="EMBL" id="SMKI01000051">
    <property type="protein sequence ID" value="TDC77570.1"/>
    <property type="molecule type" value="Genomic_DNA"/>
</dbReference>
<feature type="transmembrane region" description="Helical" evidence="1">
    <location>
        <begin position="6"/>
        <end position="27"/>
    </location>
</feature>
<organism evidence="3 4">
    <name type="scientific">Streptomyces hainanensis</name>
    <dbReference type="NCBI Taxonomy" id="402648"/>
    <lineage>
        <taxon>Bacteria</taxon>
        <taxon>Bacillati</taxon>
        <taxon>Actinomycetota</taxon>
        <taxon>Actinomycetes</taxon>
        <taxon>Kitasatosporales</taxon>
        <taxon>Streptomycetaceae</taxon>
        <taxon>Streptomyces</taxon>
    </lineage>
</organism>
<sequence length="127" mass="14007">MLKERNLVAVILLPLVTLGIYVLVWYYRINKEMAAFDRRRPQSPGTTLLAITLGAILIVPPILSVWNTVKRIAETQRVAGLPPTANPVVGLLIGLVGFYALYCQLELNKVTKHYGSPPQNTQVALAV</sequence>
<comment type="caution">
    <text evidence="3">The sequence shown here is derived from an EMBL/GenBank/DDBJ whole genome shotgun (WGS) entry which is preliminary data.</text>
</comment>
<evidence type="ECO:0000313" key="3">
    <source>
        <dbReference type="EMBL" id="TDC77570.1"/>
    </source>
</evidence>
<evidence type="ECO:0000256" key="1">
    <source>
        <dbReference type="SAM" id="Phobius"/>
    </source>
</evidence>
<dbReference type="Proteomes" id="UP000295345">
    <property type="component" value="Unassembled WGS sequence"/>
</dbReference>